<dbReference type="InterPro" id="IPR011611">
    <property type="entry name" value="PfkB_dom"/>
</dbReference>
<dbReference type="EMBL" id="FQWV01000006">
    <property type="protein sequence ID" value="SHH34758.1"/>
    <property type="molecule type" value="Genomic_DNA"/>
</dbReference>
<comment type="similarity">
    <text evidence="1 4">Belongs to the carbohydrate kinase PfkB family.</text>
</comment>
<evidence type="ECO:0000256" key="5">
    <source>
        <dbReference type="SAM" id="MobiDB-lite"/>
    </source>
</evidence>
<organism evidence="7 8">
    <name type="scientific">Halobaculum gomorrense</name>
    <dbReference type="NCBI Taxonomy" id="43928"/>
    <lineage>
        <taxon>Archaea</taxon>
        <taxon>Methanobacteriati</taxon>
        <taxon>Methanobacteriota</taxon>
        <taxon>Stenosarchaea group</taxon>
        <taxon>Halobacteria</taxon>
        <taxon>Halobacteriales</taxon>
        <taxon>Haloferacaceae</taxon>
        <taxon>Halobaculum</taxon>
    </lineage>
</organism>
<gene>
    <name evidence="7" type="ORF">SAMN05443636_2375</name>
</gene>
<sequence>MSGGDGDREASGRTGDGDAPTGGSSMLCVGHVNWDVTLIVDRLPAPDGEVKIQRRHQAGGGSAANVAAVLAGLECDASLFGSVGDDGSGALAGRELSRAGVRTRLVEADGETAVKYLIVDADGEVMVLSNRGANEAFTAEDLPPDALTADTDHLHLTNQPPVVAAALAERAREVDATVSVAPGRQFAERDFTDALSRADLVFTNRREAAALLAEDDDGATSYGALRGDTTLVVTHGGDGSEVHDRATGRTHTHDGFDADVVDTTGAGDAFAAGFLAARLGGAGLERALAVANACGAIAAGEVGARVEITWDRIGAVLDDAGRGDPEGA</sequence>
<dbReference type="SUPFAM" id="SSF53613">
    <property type="entry name" value="Ribokinase-like"/>
    <property type="match status" value="1"/>
</dbReference>
<evidence type="ECO:0000256" key="4">
    <source>
        <dbReference type="RuleBase" id="RU003704"/>
    </source>
</evidence>
<dbReference type="GO" id="GO:0006796">
    <property type="term" value="P:phosphate-containing compound metabolic process"/>
    <property type="evidence" value="ECO:0007669"/>
    <property type="project" value="UniProtKB-ARBA"/>
</dbReference>
<dbReference type="InterPro" id="IPR029056">
    <property type="entry name" value="Ribokinase-like"/>
</dbReference>
<keyword evidence="8" id="KW-1185">Reference proteome</keyword>
<evidence type="ECO:0000256" key="3">
    <source>
        <dbReference type="ARBA" id="ARBA00022777"/>
    </source>
</evidence>
<dbReference type="Proteomes" id="UP000184357">
    <property type="component" value="Unassembled WGS sequence"/>
</dbReference>
<dbReference type="PANTHER" id="PTHR10584">
    <property type="entry name" value="SUGAR KINASE"/>
    <property type="match status" value="1"/>
</dbReference>
<dbReference type="InterPro" id="IPR002139">
    <property type="entry name" value="Ribo/fructo_kinase"/>
</dbReference>
<dbReference type="STRING" id="43928.SAMN05443636_2375"/>
<evidence type="ECO:0000256" key="2">
    <source>
        <dbReference type="ARBA" id="ARBA00022679"/>
    </source>
</evidence>
<reference evidence="7 8" key="1">
    <citation type="submission" date="2016-11" db="EMBL/GenBank/DDBJ databases">
        <authorList>
            <person name="Jaros S."/>
            <person name="Januszkiewicz K."/>
            <person name="Wedrychowicz H."/>
        </authorList>
    </citation>
    <scope>NUCLEOTIDE SEQUENCE [LARGE SCALE GENOMIC DNA]</scope>
    <source>
        <strain evidence="7 8">DSM 9297</strain>
    </source>
</reference>
<evidence type="ECO:0000256" key="1">
    <source>
        <dbReference type="ARBA" id="ARBA00010688"/>
    </source>
</evidence>
<dbReference type="PANTHER" id="PTHR10584:SF166">
    <property type="entry name" value="RIBOKINASE"/>
    <property type="match status" value="1"/>
</dbReference>
<dbReference type="OrthoDB" id="26949at2157"/>
<evidence type="ECO:0000259" key="6">
    <source>
        <dbReference type="Pfam" id="PF00294"/>
    </source>
</evidence>
<dbReference type="GO" id="GO:0016301">
    <property type="term" value="F:kinase activity"/>
    <property type="evidence" value="ECO:0007669"/>
    <property type="project" value="UniProtKB-KW"/>
</dbReference>
<name>A0A1M5S905_9EURY</name>
<feature type="domain" description="Carbohydrate kinase PfkB" evidence="6">
    <location>
        <begin position="26"/>
        <end position="306"/>
    </location>
</feature>
<dbReference type="InterPro" id="IPR002173">
    <property type="entry name" value="Carboh/pur_kinase_PfkB_CS"/>
</dbReference>
<keyword evidence="2 4" id="KW-0808">Transferase</keyword>
<dbReference type="PRINTS" id="PR00990">
    <property type="entry name" value="RIBOKINASE"/>
</dbReference>
<feature type="compositionally biased region" description="Basic and acidic residues" evidence="5">
    <location>
        <begin position="1"/>
        <end position="11"/>
    </location>
</feature>
<feature type="region of interest" description="Disordered" evidence="5">
    <location>
        <begin position="1"/>
        <end position="24"/>
    </location>
</feature>
<dbReference type="Pfam" id="PF00294">
    <property type="entry name" value="PfkB"/>
    <property type="match status" value="1"/>
</dbReference>
<evidence type="ECO:0000313" key="8">
    <source>
        <dbReference type="Proteomes" id="UP000184357"/>
    </source>
</evidence>
<dbReference type="Gene3D" id="3.40.1190.20">
    <property type="match status" value="1"/>
</dbReference>
<accession>A0A1M5S905</accession>
<protein>
    <submittedName>
        <fullName evidence="7">Ribokinase</fullName>
    </submittedName>
</protein>
<evidence type="ECO:0000313" key="7">
    <source>
        <dbReference type="EMBL" id="SHH34758.1"/>
    </source>
</evidence>
<dbReference type="AlphaFoldDB" id="A0A1M5S905"/>
<proteinExistence type="inferred from homology"/>
<keyword evidence="3 4" id="KW-0418">Kinase</keyword>
<dbReference type="PROSITE" id="PS00584">
    <property type="entry name" value="PFKB_KINASES_2"/>
    <property type="match status" value="1"/>
</dbReference>